<name>A0ABT6DD79_9BACT</name>
<sequence>MNKINRKLEYALMALKYMSQKIPGELTSAKEVSDAFHTPFDATARVMQQMAQKGAILRAEYGANGGYQITKDLAKVSLHDLVEVIEGPTALMKCMNSEAPCDIHSTCNIVSPLKNLNHKLTEFYKSVSLKDLLVEKNTAMPMKKTEVVVHG</sequence>
<evidence type="ECO:0000313" key="2">
    <source>
        <dbReference type="Proteomes" id="UP001152321"/>
    </source>
</evidence>
<dbReference type="PANTHER" id="PTHR33221">
    <property type="entry name" value="WINGED HELIX-TURN-HELIX TRANSCRIPTIONAL REGULATOR, RRF2 FAMILY"/>
    <property type="match status" value="1"/>
</dbReference>
<dbReference type="EMBL" id="JANRMI010000001">
    <property type="protein sequence ID" value="MDG0814778.1"/>
    <property type="molecule type" value="Genomic_DNA"/>
</dbReference>
<keyword evidence="2" id="KW-1185">Reference proteome</keyword>
<organism evidence="1 2">
    <name type="scientific">Bdellovibrio svalbardensis</name>
    <dbReference type="NCBI Taxonomy" id="2972972"/>
    <lineage>
        <taxon>Bacteria</taxon>
        <taxon>Pseudomonadati</taxon>
        <taxon>Bdellovibrionota</taxon>
        <taxon>Bdellovibrionia</taxon>
        <taxon>Bdellovibrionales</taxon>
        <taxon>Pseudobdellovibrionaceae</taxon>
        <taxon>Bdellovibrio</taxon>
    </lineage>
</organism>
<comment type="caution">
    <text evidence="1">The sequence shown here is derived from an EMBL/GenBank/DDBJ whole genome shotgun (WGS) entry which is preliminary data.</text>
</comment>
<dbReference type="SUPFAM" id="SSF46785">
    <property type="entry name" value="Winged helix' DNA-binding domain"/>
    <property type="match status" value="1"/>
</dbReference>
<reference evidence="1" key="1">
    <citation type="submission" date="2022-08" db="EMBL/GenBank/DDBJ databases">
        <title>Novel Bdellovibrio Species Isolated from Svalbard: Designation Bdellovibrio svalbardensis.</title>
        <authorList>
            <person name="Mitchell R.J."/>
            <person name="Choi S.Y."/>
        </authorList>
    </citation>
    <scope>NUCLEOTIDE SEQUENCE</scope>
    <source>
        <strain evidence="1">PAP01</strain>
    </source>
</reference>
<accession>A0ABT6DD79</accession>
<evidence type="ECO:0000313" key="1">
    <source>
        <dbReference type="EMBL" id="MDG0814778.1"/>
    </source>
</evidence>
<dbReference type="InterPro" id="IPR036388">
    <property type="entry name" value="WH-like_DNA-bd_sf"/>
</dbReference>
<proteinExistence type="predicted"/>
<dbReference type="Gene3D" id="1.10.10.10">
    <property type="entry name" value="Winged helix-like DNA-binding domain superfamily/Winged helix DNA-binding domain"/>
    <property type="match status" value="1"/>
</dbReference>
<protein>
    <submittedName>
        <fullName evidence="1">Rrf2 family transcriptional regulator</fullName>
    </submittedName>
</protein>
<dbReference type="RefSeq" id="WP_277576263.1">
    <property type="nucleotide sequence ID" value="NZ_JANRMI010000001.1"/>
</dbReference>
<dbReference type="Proteomes" id="UP001152321">
    <property type="component" value="Unassembled WGS sequence"/>
</dbReference>
<dbReference type="PANTHER" id="PTHR33221:SF2">
    <property type="entry name" value="TRANSCRIPTIONAL REGULATOR"/>
    <property type="match status" value="1"/>
</dbReference>
<dbReference type="InterPro" id="IPR036390">
    <property type="entry name" value="WH_DNA-bd_sf"/>
</dbReference>
<gene>
    <name evidence="1" type="ORF">NWE73_00275</name>
</gene>
<dbReference type="Pfam" id="PF02082">
    <property type="entry name" value="Rrf2"/>
    <property type="match status" value="1"/>
</dbReference>
<dbReference type="InterPro" id="IPR000944">
    <property type="entry name" value="Tscrpt_reg_Rrf2"/>
</dbReference>
<dbReference type="PROSITE" id="PS51197">
    <property type="entry name" value="HTH_RRF2_2"/>
    <property type="match status" value="1"/>
</dbReference>